<dbReference type="PANTHER" id="PTHR33112:SF10">
    <property type="entry name" value="TOL"/>
    <property type="match status" value="1"/>
</dbReference>
<dbReference type="InterPro" id="IPR010730">
    <property type="entry name" value="HET"/>
</dbReference>
<evidence type="ECO:0000313" key="3">
    <source>
        <dbReference type="Proteomes" id="UP001444661"/>
    </source>
</evidence>
<evidence type="ECO:0000259" key="1">
    <source>
        <dbReference type="Pfam" id="PF06985"/>
    </source>
</evidence>
<dbReference type="PANTHER" id="PTHR33112">
    <property type="entry name" value="DOMAIN PROTEIN, PUTATIVE-RELATED"/>
    <property type="match status" value="1"/>
</dbReference>
<keyword evidence="3" id="KW-1185">Reference proteome</keyword>
<evidence type="ECO:0000313" key="2">
    <source>
        <dbReference type="EMBL" id="KAK8052267.1"/>
    </source>
</evidence>
<reference evidence="2 3" key="1">
    <citation type="submission" date="2023-01" db="EMBL/GenBank/DDBJ databases">
        <title>Analysis of 21 Apiospora genomes using comparative genomics revels a genus with tremendous synthesis potential of carbohydrate active enzymes and secondary metabolites.</title>
        <authorList>
            <person name="Sorensen T."/>
        </authorList>
    </citation>
    <scope>NUCLEOTIDE SEQUENCE [LARGE SCALE GENOMIC DNA]</scope>
    <source>
        <strain evidence="2 3">CBS 33761</strain>
    </source>
</reference>
<dbReference type="Pfam" id="PF06985">
    <property type="entry name" value="HET"/>
    <property type="match status" value="1"/>
</dbReference>
<dbReference type="EMBL" id="JAQQWK010000002">
    <property type="protein sequence ID" value="KAK8052267.1"/>
    <property type="molecule type" value="Genomic_DNA"/>
</dbReference>
<dbReference type="Proteomes" id="UP001444661">
    <property type="component" value="Unassembled WGS sequence"/>
</dbReference>
<protein>
    <recommendedName>
        <fullName evidence="1">Heterokaryon incompatibility domain-containing protein</fullName>
    </recommendedName>
</protein>
<feature type="domain" description="Heterokaryon incompatibility" evidence="1">
    <location>
        <begin position="190"/>
        <end position="340"/>
    </location>
</feature>
<comment type="caution">
    <text evidence="2">The sequence shown here is derived from an EMBL/GenBank/DDBJ whole genome shotgun (WGS) entry which is preliminary data.</text>
</comment>
<accession>A0ABR1U0N0</accession>
<proteinExistence type="predicted"/>
<organism evidence="2 3">
    <name type="scientific">Apiospora rasikravindrae</name>
    <dbReference type="NCBI Taxonomy" id="990691"/>
    <lineage>
        <taxon>Eukaryota</taxon>
        <taxon>Fungi</taxon>
        <taxon>Dikarya</taxon>
        <taxon>Ascomycota</taxon>
        <taxon>Pezizomycotina</taxon>
        <taxon>Sordariomycetes</taxon>
        <taxon>Xylariomycetidae</taxon>
        <taxon>Amphisphaeriales</taxon>
        <taxon>Apiosporaceae</taxon>
        <taxon>Apiospora</taxon>
    </lineage>
</organism>
<gene>
    <name evidence="2" type="ORF">PG993_003652</name>
</gene>
<sequence>MLCKNCLQYMEHEYPRLRGKNFTKVFFANGWFMVPRRGVAETLVAEEIPTRTVQVASVMDNRKSCFLCHLILSKMGPLSGLEDRWGDKIKMPLVSASERGLTLALGSGYFTLEVVPYPTQGFRLLGGNSTGSPEALVWVRECLQQCVQCHTGCRVSAPAEQWRPTRLVQFTDSRAKLVTIHEDVYPSAPYATLSHCWGGASIVCCTLGTIDQMRSNIDIEALPLTFRHALRVIAAIGIDYIWIDSLCIIQDSAEDWGIEAMTMTKVYANATVNLAATMSVDSHGGLFRTRNPAILSSGDFSPIPGMDRFTAVSVDSNVTSHWNTKINEAPLNSRGWVVQERVLSRRIIHFTSEQLVWTCADRMAWELCDPVEQGAKSGHDQYGLGLIYNPLTRHSAWFRLVERYTRGKLTRPSDRLIAISGVIMSVRDKSKERNVYGLWEQNLEIELCWSIPTLRRTSASRTGIAPSWSWASTGETGVNYSFGIGKDGFPPSLLAWVTHIEGVIRLSSQGEEGSTGGDLTPQQRDRGRIRLRCVCNAVQVAGYANAVKATSRSHDLITFTADPDTDDVVGRQDLVATFICREYYTVEWSHEFKAHGLLLQPTDRDPGTYVRCGSVFVSRHLEAQSLEQKQAWRDYISPAGKGHISCVDYDEGIGHLIDII</sequence>
<name>A0ABR1U0N0_9PEZI</name>